<name>A0ABP1PYG0_9HEXA</name>
<evidence type="ECO:0000256" key="2">
    <source>
        <dbReference type="ARBA" id="ARBA00022525"/>
    </source>
</evidence>
<dbReference type="PRINTS" id="PR00722">
    <property type="entry name" value="CHYMOTRYPSIN"/>
</dbReference>
<dbReference type="PANTHER" id="PTHR24264:SF65">
    <property type="entry name" value="SRCR DOMAIN-CONTAINING PROTEIN"/>
    <property type="match status" value="1"/>
</dbReference>
<keyword evidence="4" id="KW-0378">Hydrolase</keyword>
<keyword evidence="5" id="KW-0720">Serine protease</keyword>
<dbReference type="EMBL" id="CAXLJM020000013">
    <property type="protein sequence ID" value="CAL8077829.1"/>
    <property type="molecule type" value="Genomic_DNA"/>
</dbReference>
<reference evidence="7 8" key="1">
    <citation type="submission" date="2024-08" db="EMBL/GenBank/DDBJ databases">
        <authorList>
            <person name="Cucini C."/>
            <person name="Frati F."/>
        </authorList>
    </citation>
    <scope>NUCLEOTIDE SEQUENCE [LARGE SCALE GENOMIC DNA]</scope>
</reference>
<dbReference type="Proteomes" id="UP001642540">
    <property type="component" value="Unassembled WGS sequence"/>
</dbReference>
<evidence type="ECO:0000313" key="7">
    <source>
        <dbReference type="EMBL" id="CAL8077829.1"/>
    </source>
</evidence>
<dbReference type="InterPro" id="IPR009003">
    <property type="entry name" value="Peptidase_S1_PA"/>
</dbReference>
<dbReference type="PROSITE" id="PS50240">
    <property type="entry name" value="TRYPSIN_DOM"/>
    <property type="match status" value="1"/>
</dbReference>
<keyword evidence="8" id="KW-1185">Reference proteome</keyword>
<dbReference type="InterPro" id="IPR050127">
    <property type="entry name" value="Serine_Proteases_S1"/>
</dbReference>
<dbReference type="InterPro" id="IPR001254">
    <property type="entry name" value="Trypsin_dom"/>
</dbReference>
<dbReference type="CDD" id="cd00190">
    <property type="entry name" value="Tryp_SPc"/>
    <property type="match status" value="1"/>
</dbReference>
<dbReference type="PANTHER" id="PTHR24264">
    <property type="entry name" value="TRYPSIN-RELATED"/>
    <property type="match status" value="1"/>
</dbReference>
<keyword evidence="2" id="KW-0964">Secreted</keyword>
<dbReference type="SMART" id="SM00020">
    <property type="entry name" value="Tryp_SPc"/>
    <property type="match status" value="1"/>
</dbReference>
<dbReference type="Pfam" id="PF00089">
    <property type="entry name" value="Trypsin"/>
    <property type="match status" value="1"/>
</dbReference>
<dbReference type="InterPro" id="IPR018114">
    <property type="entry name" value="TRYPSIN_HIS"/>
</dbReference>
<evidence type="ECO:0000256" key="5">
    <source>
        <dbReference type="ARBA" id="ARBA00022825"/>
    </source>
</evidence>
<dbReference type="InterPro" id="IPR043504">
    <property type="entry name" value="Peptidase_S1_PA_chymotrypsin"/>
</dbReference>
<dbReference type="PROSITE" id="PS00134">
    <property type="entry name" value="TRYPSIN_HIS"/>
    <property type="match status" value="1"/>
</dbReference>
<sequence length="401" mass="44885">MIAPNILVKNYVDARITIANTDDALQKQGRFIGNSVTKDPLRAAFDDRLDYLLNKMALQQNEIYPQANFSLQNSFNINDLFTTQEPCHMKFNARNGSFDLNFQRNCTVMIAAPEAGSRIMLTCSPILLGDCKTHKDSLTLNLIGDLNFEKNSYFYCGRESSIRAVSVRNKLAVRVKKTDEILGSTQCTFHTRKLREFNPSDANSCGRLGRNSKIVGGRRVPPGLFPWVSQLDITRTDGSKTGCTGSIVSPHYILTAAHCMKRAESISAFMGGTDRQEILGSEVLIQAEKYILHKKWSSKTLLADIALLKLTEPVQYTDDISPICLPEGKLLTEDFAGRRAVAVGWGRTDSKKKAPRKLYRVKLPFLSDSSCRQIYRRFYIPKVMMCTDSKTDSAICYGDSG</sequence>
<protein>
    <recommendedName>
        <fullName evidence="6">Peptidase S1 domain-containing protein</fullName>
    </recommendedName>
</protein>
<comment type="subcellular location">
    <subcellularLocation>
        <location evidence="1">Secreted</location>
    </subcellularLocation>
</comment>
<evidence type="ECO:0000256" key="3">
    <source>
        <dbReference type="ARBA" id="ARBA00022670"/>
    </source>
</evidence>
<comment type="caution">
    <text evidence="7">The sequence shown here is derived from an EMBL/GenBank/DDBJ whole genome shotgun (WGS) entry which is preliminary data.</text>
</comment>
<dbReference type="InterPro" id="IPR001314">
    <property type="entry name" value="Peptidase_S1A"/>
</dbReference>
<organism evidence="7 8">
    <name type="scientific">Orchesella dallaii</name>
    <dbReference type="NCBI Taxonomy" id="48710"/>
    <lineage>
        <taxon>Eukaryota</taxon>
        <taxon>Metazoa</taxon>
        <taxon>Ecdysozoa</taxon>
        <taxon>Arthropoda</taxon>
        <taxon>Hexapoda</taxon>
        <taxon>Collembola</taxon>
        <taxon>Entomobryomorpha</taxon>
        <taxon>Entomobryoidea</taxon>
        <taxon>Orchesellidae</taxon>
        <taxon>Orchesellinae</taxon>
        <taxon>Orchesella</taxon>
    </lineage>
</organism>
<evidence type="ECO:0000259" key="6">
    <source>
        <dbReference type="PROSITE" id="PS50240"/>
    </source>
</evidence>
<evidence type="ECO:0000313" key="8">
    <source>
        <dbReference type="Proteomes" id="UP001642540"/>
    </source>
</evidence>
<dbReference type="Gene3D" id="2.40.10.10">
    <property type="entry name" value="Trypsin-like serine proteases"/>
    <property type="match status" value="1"/>
</dbReference>
<evidence type="ECO:0000256" key="4">
    <source>
        <dbReference type="ARBA" id="ARBA00022801"/>
    </source>
</evidence>
<dbReference type="SUPFAM" id="SSF50494">
    <property type="entry name" value="Trypsin-like serine proteases"/>
    <property type="match status" value="1"/>
</dbReference>
<gene>
    <name evidence="7" type="ORF">ODALV1_LOCUS3928</name>
</gene>
<evidence type="ECO:0000256" key="1">
    <source>
        <dbReference type="ARBA" id="ARBA00004613"/>
    </source>
</evidence>
<accession>A0ABP1PYG0</accession>
<keyword evidence="3" id="KW-0645">Protease</keyword>
<proteinExistence type="predicted"/>
<feature type="domain" description="Peptidase S1" evidence="6">
    <location>
        <begin position="214"/>
        <end position="401"/>
    </location>
</feature>